<dbReference type="Gene3D" id="1.10.10.60">
    <property type="entry name" value="Homeodomain-like"/>
    <property type="match status" value="1"/>
</dbReference>
<keyword evidence="6" id="KW-1185">Reference proteome</keyword>
<dbReference type="EMBL" id="JAKXMK010000016">
    <property type="protein sequence ID" value="MCH6167979.1"/>
    <property type="molecule type" value="Genomic_DNA"/>
</dbReference>
<dbReference type="InterPro" id="IPR035418">
    <property type="entry name" value="AraC-bd_2"/>
</dbReference>
<evidence type="ECO:0000259" key="4">
    <source>
        <dbReference type="PROSITE" id="PS01124"/>
    </source>
</evidence>
<dbReference type="SMART" id="SM00342">
    <property type="entry name" value="HTH_ARAC"/>
    <property type="match status" value="1"/>
</dbReference>
<reference evidence="5 6" key="1">
    <citation type="submission" date="2022-03" db="EMBL/GenBank/DDBJ databases">
        <title>Pseudonocardia alaer sp. nov., a novel actinomycete isolated from reed forest soil.</title>
        <authorList>
            <person name="Wang L."/>
        </authorList>
    </citation>
    <scope>NUCLEOTIDE SEQUENCE [LARGE SCALE GENOMIC DNA]</scope>
    <source>
        <strain evidence="5 6">Y-16303</strain>
    </source>
</reference>
<dbReference type="RefSeq" id="WP_241038619.1">
    <property type="nucleotide sequence ID" value="NZ_BAAAJF010000012.1"/>
</dbReference>
<organism evidence="5 6">
    <name type="scientific">Pseudonocardia alaniniphila</name>
    <dbReference type="NCBI Taxonomy" id="75291"/>
    <lineage>
        <taxon>Bacteria</taxon>
        <taxon>Bacillati</taxon>
        <taxon>Actinomycetota</taxon>
        <taxon>Actinomycetes</taxon>
        <taxon>Pseudonocardiales</taxon>
        <taxon>Pseudonocardiaceae</taxon>
        <taxon>Pseudonocardia</taxon>
    </lineage>
</organism>
<keyword evidence="2" id="KW-0238">DNA-binding</keyword>
<evidence type="ECO:0000256" key="1">
    <source>
        <dbReference type="ARBA" id="ARBA00023015"/>
    </source>
</evidence>
<evidence type="ECO:0000256" key="3">
    <source>
        <dbReference type="ARBA" id="ARBA00023163"/>
    </source>
</evidence>
<evidence type="ECO:0000313" key="5">
    <source>
        <dbReference type="EMBL" id="MCH6167979.1"/>
    </source>
</evidence>
<evidence type="ECO:0000313" key="6">
    <source>
        <dbReference type="Proteomes" id="UP001299970"/>
    </source>
</evidence>
<dbReference type="Proteomes" id="UP001299970">
    <property type="component" value="Unassembled WGS sequence"/>
</dbReference>
<evidence type="ECO:0000256" key="2">
    <source>
        <dbReference type="ARBA" id="ARBA00023125"/>
    </source>
</evidence>
<proteinExistence type="predicted"/>
<dbReference type="Pfam" id="PF14525">
    <property type="entry name" value="AraC_binding_2"/>
    <property type="match status" value="1"/>
</dbReference>
<protein>
    <submittedName>
        <fullName evidence="5">AraC family transcriptional regulator</fullName>
    </submittedName>
</protein>
<keyword evidence="3" id="KW-0804">Transcription</keyword>
<gene>
    <name evidence="5" type="ORF">MMF94_20010</name>
</gene>
<dbReference type="PANTHER" id="PTHR46796">
    <property type="entry name" value="HTH-TYPE TRANSCRIPTIONAL ACTIVATOR RHAS-RELATED"/>
    <property type="match status" value="1"/>
</dbReference>
<sequence length="336" mass="36498">MADNDLLAGDAAGESWQHTTDFTQAEMWCGSALYPHQRLFQLDDPKQFFLRQRIVDAGPITISDITFGADVRMDCGSFHGTYHVNLPLSGRIQSEHRGTQVVIDPTRAGVYIPDGDTSLPLWGAGSRQLCVKIDRLAVEEALAAQVEYGSAPVDQQLLLSPSLDIARGAGRDWAQLVLLLRGQLARDDGLAREPLIARPLVDALIHGLLLATDHGGRAALAEEPVAAAPAAIRAAVDLIHALPAEPWTTAGLAGRCFVSVRSLQEGFKRHLNTSPMAYLRAVRLRHAHEELRAADPALVTVTSVATRWGFANLGKFAAAHHALYGENPRETLRRAR</sequence>
<comment type="caution">
    <text evidence="5">The sequence shown here is derived from an EMBL/GenBank/DDBJ whole genome shotgun (WGS) entry which is preliminary data.</text>
</comment>
<dbReference type="Pfam" id="PF12833">
    <property type="entry name" value="HTH_18"/>
    <property type="match status" value="1"/>
</dbReference>
<dbReference type="PROSITE" id="PS01124">
    <property type="entry name" value="HTH_ARAC_FAMILY_2"/>
    <property type="match status" value="1"/>
</dbReference>
<dbReference type="SUPFAM" id="SSF46689">
    <property type="entry name" value="Homeodomain-like"/>
    <property type="match status" value="1"/>
</dbReference>
<keyword evidence="1" id="KW-0805">Transcription regulation</keyword>
<dbReference type="InterPro" id="IPR050204">
    <property type="entry name" value="AraC_XylS_family_regulators"/>
</dbReference>
<name>A0ABS9THF1_9PSEU</name>
<feature type="domain" description="HTH araC/xylS-type" evidence="4">
    <location>
        <begin position="233"/>
        <end position="334"/>
    </location>
</feature>
<dbReference type="InterPro" id="IPR018060">
    <property type="entry name" value="HTH_AraC"/>
</dbReference>
<accession>A0ABS9THF1</accession>
<dbReference type="PANTHER" id="PTHR46796:SF12">
    <property type="entry name" value="HTH-TYPE DNA-BINDING TRANSCRIPTIONAL ACTIVATOR EUTR"/>
    <property type="match status" value="1"/>
</dbReference>
<dbReference type="InterPro" id="IPR009057">
    <property type="entry name" value="Homeodomain-like_sf"/>
</dbReference>